<feature type="domain" description="CobQ/CobB/MinD/ParA nucleotide binding" evidence="1">
    <location>
        <begin position="24"/>
        <end position="65"/>
    </location>
</feature>
<keyword evidence="3" id="KW-1185">Reference proteome</keyword>
<dbReference type="Gene3D" id="3.40.50.300">
    <property type="entry name" value="P-loop containing nucleotide triphosphate hydrolases"/>
    <property type="match status" value="1"/>
</dbReference>
<name>A0A7I9V820_9ACTN</name>
<dbReference type="InterPro" id="IPR002586">
    <property type="entry name" value="CobQ/CobB/MinD/ParA_Nub-bd_dom"/>
</dbReference>
<comment type="caution">
    <text evidence="2">The sequence shown here is derived from an EMBL/GenBank/DDBJ whole genome shotgun (WGS) entry which is preliminary data.</text>
</comment>
<reference evidence="3" key="1">
    <citation type="submission" date="2019-06" db="EMBL/GenBank/DDBJ databases">
        <title>Gordonia isolated from sludge of a wastewater treatment plant.</title>
        <authorList>
            <person name="Tamura T."/>
            <person name="Aoyama K."/>
            <person name="Kang Y."/>
            <person name="Saito S."/>
            <person name="Akiyama N."/>
            <person name="Yazawa K."/>
            <person name="Gonoi T."/>
            <person name="Mikami Y."/>
        </authorList>
    </citation>
    <scope>NUCLEOTIDE SEQUENCE [LARGE SCALE GENOMIC DNA]</scope>
    <source>
        <strain evidence="3">NBRC 107696</strain>
    </source>
</reference>
<dbReference type="RefSeq" id="WP_161895304.1">
    <property type="nucleotide sequence ID" value="NZ_BJOV01000003.1"/>
</dbReference>
<protein>
    <recommendedName>
        <fullName evidence="1">CobQ/CobB/MinD/ParA nucleotide binding domain-containing protein</fullName>
    </recommendedName>
</protein>
<gene>
    <name evidence="2" type="ORF">nbrc107696_19710</name>
</gene>
<dbReference type="Pfam" id="PF01656">
    <property type="entry name" value="CbiA"/>
    <property type="match status" value="1"/>
</dbReference>
<evidence type="ECO:0000313" key="2">
    <source>
        <dbReference type="EMBL" id="GEE01525.1"/>
    </source>
</evidence>
<proteinExistence type="predicted"/>
<sequence length="184" mass="20753">MSSSDWAHVADAVAARDGLTSGLIAVDGHSGSGKSTFATELVRALADRGRRSVLIGTDAYATWDEPASWWPEMERDVLRSFARHQDYLYRPRVWVDGVPETGPQVWERWQPILIVEGVTSARRSVADRLTAAYWVEGPSAAERLERTVARDGEHDRANLAAWQQFEEGWFAVDRTRERCRVVRA</sequence>
<dbReference type="EMBL" id="BJOV01000003">
    <property type="protein sequence ID" value="GEE01525.1"/>
    <property type="molecule type" value="Genomic_DNA"/>
</dbReference>
<dbReference type="SUPFAM" id="SSF52540">
    <property type="entry name" value="P-loop containing nucleoside triphosphate hydrolases"/>
    <property type="match status" value="1"/>
</dbReference>
<dbReference type="Proteomes" id="UP000444960">
    <property type="component" value="Unassembled WGS sequence"/>
</dbReference>
<dbReference type="OrthoDB" id="3237545at2"/>
<dbReference type="InterPro" id="IPR027417">
    <property type="entry name" value="P-loop_NTPase"/>
</dbReference>
<dbReference type="AlphaFoldDB" id="A0A7I9V820"/>
<accession>A0A7I9V820</accession>
<dbReference type="CDD" id="cd01983">
    <property type="entry name" value="SIMIBI"/>
    <property type="match status" value="1"/>
</dbReference>
<organism evidence="2 3">
    <name type="scientific">Gordonia spumicola</name>
    <dbReference type="NCBI Taxonomy" id="589161"/>
    <lineage>
        <taxon>Bacteria</taxon>
        <taxon>Bacillati</taxon>
        <taxon>Actinomycetota</taxon>
        <taxon>Actinomycetes</taxon>
        <taxon>Mycobacteriales</taxon>
        <taxon>Gordoniaceae</taxon>
        <taxon>Gordonia</taxon>
    </lineage>
</organism>
<evidence type="ECO:0000259" key="1">
    <source>
        <dbReference type="Pfam" id="PF01656"/>
    </source>
</evidence>
<evidence type="ECO:0000313" key="3">
    <source>
        <dbReference type="Proteomes" id="UP000444960"/>
    </source>
</evidence>